<sequence length="85" mass="10744">MKRKWQKWEEEDAAVFLRERIEHLDAVNWDKHQLERELDSLNREYPVEPTTGERRSKYDEEPGHCWLYWYEWVEKAYMARRDQEK</sequence>
<protein>
    <submittedName>
        <fullName evidence="1">Uncharacterized protein</fullName>
    </submittedName>
</protein>
<dbReference type="EMBL" id="JACVHF010000026">
    <property type="protein sequence ID" value="MBC9786120.1"/>
    <property type="molecule type" value="Genomic_DNA"/>
</dbReference>
<evidence type="ECO:0000313" key="2">
    <source>
        <dbReference type="Proteomes" id="UP000617402"/>
    </source>
</evidence>
<name>A0ABR7T6V4_HELCL</name>
<proteinExistence type="predicted"/>
<dbReference type="RefSeq" id="WP_188041547.1">
    <property type="nucleotide sequence ID" value="NZ_JACVHF010000026.1"/>
</dbReference>
<evidence type="ECO:0000313" key="1">
    <source>
        <dbReference type="EMBL" id="MBC9786120.1"/>
    </source>
</evidence>
<reference evidence="1 2" key="1">
    <citation type="submission" date="2020-07" db="EMBL/GenBank/DDBJ databases">
        <title>Draft whole-genome sequence of Heliobacterium chlorum DSM 3682, type strain.</title>
        <authorList>
            <person name="Kyndt J.A."/>
            <person name="Meyer T.E."/>
            <person name="Imhoff J.F."/>
        </authorList>
    </citation>
    <scope>NUCLEOTIDE SEQUENCE [LARGE SCALE GENOMIC DNA]</scope>
    <source>
        <strain evidence="1 2">DSM 3682</strain>
    </source>
</reference>
<comment type="caution">
    <text evidence="1">The sequence shown here is derived from an EMBL/GenBank/DDBJ whole genome shotgun (WGS) entry which is preliminary data.</text>
</comment>
<accession>A0ABR7T6V4</accession>
<keyword evidence="2" id="KW-1185">Reference proteome</keyword>
<gene>
    <name evidence="1" type="ORF">H1S01_16755</name>
</gene>
<dbReference type="Proteomes" id="UP000617402">
    <property type="component" value="Unassembled WGS sequence"/>
</dbReference>
<organism evidence="1 2">
    <name type="scientific">Heliobacterium chlorum</name>
    <dbReference type="NCBI Taxonomy" id="2698"/>
    <lineage>
        <taxon>Bacteria</taxon>
        <taxon>Bacillati</taxon>
        <taxon>Bacillota</taxon>
        <taxon>Clostridia</taxon>
        <taxon>Eubacteriales</taxon>
        <taxon>Heliobacteriaceae</taxon>
        <taxon>Heliobacterium</taxon>
    </lineage>
</organism>